<accession>A0A1H9ND52</accession>
<reference evidence="2" key="1">
    <citation type="submission" date="2016-10" db="EMBL/GenBank/DDBJ databases">
        <authorList>
            <person name="Varghese N."/>
            <person name="Submissions S."/>
        </authorList>
    </citation>
    <scope>NUCLEOTIDE SEQUENCE [LARGE SCALE GENOMIC DNA]</scope>
    <source>
        <strain evidence="2">DSM 24740</strain>
    </source>
</reference>
<dbReference type="Proteomes" id="UP000199021">
    <property type="component" value="Unassembled WGS sequence"/>
</dbReference>
<keyword evidence="2" id="KW-1185">Reference proteome</keyword>
<evidence type="ECO:0000313" key="2">
    <source>
        <dbReference type="Proteomes" id="UP000199021"/>
    </source>
</evidence>
<evidence type="ECO:0000313" key="1">
    <source>
        <dbReference type="EMBL" id="SER33906.1"/>
    </source>
</evidence>
<name>A0A1H9ND52_9BACT</name>
<proteinExistence type="predicted"/>
<sequence length="51" mass="5636">MESLDYGCTFVMSKGGNAHDTTYNSTPIKDSEELFNDIFQAQTALISDDIT</sequence>
<protein>
    <submittedName>
        <fullName evidence="1">Uncharacterized protein</fullName>
    </submittedName>
</protein>
<dbReference type="AlphaFoldDB" id="A0A1H9ND52"/>
<organism evidence="1 2">
    <name type="scientific">Neolewinella agarilytica</name>
    <dbReference type="NCBI Taxonomy" id="478744"/>
    <lineage>
        <taxon>Bacteria</taxon>
        <taxon>Pseudomonadati</taxon>
        <taxon>Bacteroidota</taxon>
        <taxon>Saprospiria</taxon>
        <taxon>Saprospirales</taxon>
        <taxon>Lewinellaceae</taxon>
        <taxon>Neolewinella</taxon>
    </lineage>
</organism>
<dbReference type="EMBL" id="FOFB01000036">
    <property type="protein sequence ID" value="SER33906.1"/>
    <property type="molecule type" value="Genomic_DNA"/>
</dbReference>
<dbReference type="InParanoid" id="A0A1H9ND52"/>
<gene>
    <name evidence="1" type="ORF">SAMN05444359_1366</name>
</gene>